<name>I0WK88_9FLAO</name>
<keyword evidence="8" id="KW-1185">Reference proteome</keyword>
<keyword evidence="3 6" id="KW-0812">Transmembrane</keyword>
<dbReference type="Pfam" id="PF03073">
    <property type="entry name" value="TspO_MBR"/>
    <property type="match status" value="1"/>
</dbReference>
<dbReference type="PANTHER" id="PTHR10057:SF0">
    <property type="entry name" value="TRANSLOCATOR PROTEIN"/>
    <property type="match status" value="1"/>
</dbReference>
<reference evidence="7 8" key="1">
    <citation type="journal article" date="2012" name="J. Bacteriol.">
        <title>Genome Sequence of the Halotolerant Bacterium Imtechella halotolerans K1T.</title>
        <authorList>
            <person name="Kumar S."/>
            <person name="Vikram S."/>
            <person name="Subramanian S."/>
            <person name="Raghava G.P."/>
            <person name="Pinnaka A.K."/>
        </authorList>
    </citation>
    <scope>NUCLEOTIDE SEQUENCE [LARGE SCALE GENOMIC DNA]</scope>
    <source>
        <strain evidence="7 8">K1</strain>
    </source>
</reference>
<comment type="subcellular location">
    <subcellularLocation>
        <location evidence="1">Membrane</location>
        <topology evidence="1">Multi-pass membrane protein</topology>
    </subcellularLocation>
</comment>
<evidence type="ECO:0000256" key="1">
    <source>
        <dbReference type="ARBA" id="ARBA00004141"/>
    </source>
</evidence>
<dbReference type="PATRIC" id="fig|946077.3.peg.456"/>
<feature type="transmembrane region" description="Helical" evidence="6">
    <location>
        <begin position="113"/>
        <end position="132"/>
    </location>
</feature>
<accession>I0WK88</accession>
<comment type="caution">
    <text evidence="7">The sequence shown here is derived from an EMBL/GenBank/DDBJ whole genome shotgun (WGS) entry which is preliminary data.</text>
</comment>
<feature type="transmembrane region" description="Helical" evidence="6">
    <location>
        <begin position="61"/>
        <end position="80"/>
    </location>
</feature>
<dbReference type="GO" id="GO:0016020">
    <property type="term" value="C:membrane"/>
    <property type="evidence" value="ECO:0007669"/>
    <property type="project" value="UniProtKB-SubCell"/>
</dbReference>
<dbReference type="AlphaFoldDB" id="I0WK88"/>
<proteinExistence type="inferred from homology"/>
<protein>
    <submittedName>
        <fullName evidence="7">TspO and MBR-like protein</fullName>
    </submittedName>
</protein>
<evidence type="ECO:0000313" key="8">
    <source>
        <dbReference type="Proteomes" id="UP000005938"/>
    </source>
</evidence>
<evidence type="ECO:0000256" key="4">
    <source>
        <dbReference type="ARBA" id="ARBA00022989"/>
    </source>
</evidence>
<dbReference type="Gene3D" id="1.20.1260.100">
    <property type="entry name" value="TspO/MBR protein"/>
    <property type="match status" value="1"/>
</dbReference>
<dbReference type="PANTHER" id="PTHR10057">
    <property type="entry name" value="PERIPHERAL-TYPE BENZODIAZEPINE RECEPTOR"/>
    <property type="match status" value="1"/>
</dbReference>
<dbReference type="PIRSF" id="PIRSF005859">
    <property type="entry name" value="PBR"/>
    <property type="match status" value="1"/>
</dbReference>
<feature type="transmembrane region" description="Helical" evidence="6">
    <location>
        <begin position="28"/>
        <end position="49"/>
    </location>
</feature>
<dbReference type="EMBL" id="AJJU01000002">
    <property type="protein sequence ID" value="EID76804.1"/>
    <property type="molecule type" value="Genomic_DNA"/>
</dbReference>
<organism evidence="7 8">
    <name type="scientific">Imtechella halotolerans K1</name>
    <dbReference type="NCBI Taxonomy" id="946077"/>
    <lineage>
        <taxon>Bacteria</taxon>
        <taxon>Pseudomonadati</taxon>
        <taxon>Bacteroidota</taxon>
        <taxon>Flavobacteriia</taxon>
        <taxon>Flavobacteriales</taxon>
        <taxon>Flavobacteriaceae</taxon>
        <taxon>Imtechella</taxon>
    </lineage>
</organism>
<dbReference type="InterPro" id="IPR004307">
    <property type="entry name" value="TspO_MBR"/>
</dbReference>
<sequence length="138" mass="16385">MLSGFVTRSSVTEWYPTLEKPFFTPPNWLFAPVWTFLYISMGIAAGIVWARGFYHKWVQTAMYHFVFQLIFNAFWPVVFFGFKKPFLGLLVILTLFILLIFTYKWFKIVSKPAAYLLIPYLIWIGYATALNFEIWRLN</sequence>
<evidence type="ECO:0000256" key="3">
    <source>
        <dbReference type="ARBA" id="ARBA00022692"/>
    </source>
</evidence>
<dbReference type="eggNOG" id="COG3476">
    <property type="taxonomic scope" value="Bacteria"/>
</dbReference>
<dbReference type="GO" id="GO:0033013">
    <property type="term" value="P:tetrapyrrole metabolic process"/>
    <property type="evidence" value="ECO:0007669"/>
    <property type="project" value="UniProtKB-ARBA"/>
</dbReference>
<keyword evidence="5 6" id="KW-0472">Membrane</keyword>
<evidence type="ECO:0000256" key="5">
    <source>
        <dbReference type="ARBA" id="ARBA00023136"/>
    </source>
</evidence>
<feature type="transmembrane region" description="Helical" evidence="6">
    <location>
        <begin position="86"/>
        <end position="106"/>
    </location>
</feature>
<gene>
    <name evidence="7" type="ORF">W5A_02235</name>
</gene>
<evidence type="ECO:0000256" key="6">
    <source>
        <dbReference type="SAM" id="Phobius"/>
    </source>
</evidence>
<comment type="similarity">
    <text evidence="2">Belongs to the TspO/BZRP family.</text>
</comment>
<dbReference type="CDD" id="cd15904">
    <property type="entry name" value="TSPO_MBR"/>
    <property type="match status" value="1"/>
</dbReference>
<keyword evidence="4 6" id="KW-1133">Transmembrane helix</keyword>
<evidence type="ECO:0000256" key="2">
    <source>
        <dbReference type="ARBA" id="ARBA00007524"/>
    </source>
</evidence>
<evidence type="ECO:0000313" key="7">
    <source>
        <dbReference type="EMBL" id="EID76804.1"/>
    </source>
</evidence>
<dbReference type="Proteomes" id="UP000005938">
    <property type="component" value="Unassembled WGS sequence"/>
</dbReference>
<dbReference type="InterPro" id="IPR038330">
    <property type="entry name" value="TspO/MBR-related_sf"/>
</dbReference>
<dbReference type="FunFam" id="1.20.1260.100:FF:000001">
    <property type="entry name" value="translocator protein 2"/>
    <property type="match status" value="1"/>
</dbReference>
<dbReference type="STRING" id="946077.W5A_02235"/>